<gene>
    <name evidence="2" type="ORF">J2S04_001727</name>
</gene>
<evidence type="ECO:0000313" key="3">
    <source>
        <dbReference type="Proteomes" id="UP001229209"/>
    </source>
</evidence>
<dbReference type="Pfam" id="PF01551">
    <property type="entry name" value="Peptidase_M23"/>
    <property type="match status" value="1"/>
</dbReference>
<dbReference type="EMBL" id="JAURUO010000008">
    <property type="protein sequence ID" value="MDP9728776.1"/>
    <property type="molecule type" value="Genomic_DNA"/>
</dbReference>
<dbReference type="SUPFAM" id="SSF51261">
    <property type="entry name" value="Duplicated hybrid motif"/>
    <property type="match status" value="1"/>
</dbReference>
<proteinExistence type="predicted"/>
<dbReference type="Gene3D" id="2.70.70.10">
    <property type="entry name" value="Glucose Permease (Domain IIA)"/>
    <property type="match status" value="1"/>
</dbReference>
<dbReference type="CDD" id="cd12797">
    <property type="entry name" value="M23_peptidase"/>
    <property type="match status" value="1"/>
</dbReference>
<name>A0ABT9LWY1_9BACL</name>
<dbReference type="Proteomes" id="UP001229209">
    <property type="component" value="Unassembled WGS sequence"/>
</dbReference>
<dbReference type="RefSeq" id="WP_203115404.1">
    <property type="nucleotide sequence ID" value="NZ_JAURUO010000008.1"/>
</dbReference>
<dbReference type="PANTHER" id="PTHR21666">
    <property type="entry name" value="PEPTIDASE-RELATED"/>
    <property type="match status" value="1"/>
</dbReference>
<evidence type="ECO:0000313" key="2">
    <source>
        <dbReference type="EMBL" id="MDP9728776.1"/>
    </source>
</evidence>
<dbReference type="GO" id="GO:0016787">
    <property type="term" value="F:hydrolase activity"/>
    <property type="evidence" value="ECO:0007669"/>
    <property type="project" value="UniProtKB-KW"/>
</dbReference>
<dbReference type="InterPro" id="IPR050570">
    <property type="entry name" value="Cell_wall_metabolism_enzyme"/>
</dbReference>
<evidence type="ECO:0000259" key="1">
    <source>
        <dbReference type="Pfam" id="PF01551"/>
    </source>
</evidence>
<dbReference type="InterPro" id="IPR016047">
    <property type="entry name" value="M23ase_b-sheet_dom"/>
</dbReference>
<accession>A0ABT9LWY1</accession>
<comment type="caution">
    <text evidence="2">The sequence shown here is derived from an EMBL/GenBank/DDBJ whole genome shotgun (WGS) entry which is preliminary data.</text>
</comment>
<sequence>MMLKSSNSFFKDRLNRLISKKNKTEDFYEENPFAISPHENSNVESSSPSQLPKRWVDESLSPYGFADDHGGLQQMDSPTWRKVSRGFGKQNRFIPKSVSSNPSLKKKDARGLNHPLFIWKIFGSLALVLAGIYSLQMHNTTSNRLHLGYQWAMSTDETSKVIPFLDKLAQQLRIQLPSFGVQAAEKLHDPVSGVLVADYSNAHPEIWIQTVPGAVVDAAGSGNVVAISKDGKDELVEINNGSFGYSLYAGLANVTVKIHQYVYAGQIIGHMPANSSQPVLRFSMFKNGQFENPHQWIKF</sequence>
<protein>
    <submittedName>
        <fullName evidence="2">Murein DD-endopeptidase MepM/ murein hydrolase activator NlpD</fullName>
    </submittedName>
</protein>
<keyword evidence="3" id="KW-1185">Reference proteome</keyword>
<dbReference type="PANTHER" id="PTHR21666:SF270">
    <property type="entry name" value="MUREIN HYDROLASE ACTIVATOR ENVC"/>
    <property type="match status" value="1"/>
</dbReference>
<keyword evidence="2" id="KW-0378">Hydrolase</keyword>
<feature type="domain" description="M23ase beta-sheet core" evidence="1">
    <location>
        <begin position="205"/>
        <end position="293"/>
    </location>
</feature>
<reference evidence="2 3" key="1">
    <citation type="submission" date="2023-07" db="EMBL/GenBank/DDBJ databases">
        <title>Genomic Encyclopedia of Type Strains, Phase IV (KMG-IV): sequencing the most valuable type-strain genomes for metagenomic binning, comparative biology and taxonomic classification.</title>
        <authorList>
            <person name="Goeker M."/>
        </authorList>
    </citation>
    <scope>NUCLEOTIDE SEQUENCE [LARGE SCALE GENOMIC DNA]</scope>
    <source>
        <strain evidence="2 3">DSM 25924</strain>
    </source>
</reference>
<organism evidence="2 3">
    <name type="scientific">Alicyclobacillus tolerans</name>
    <dbReference type="NCBI Taxonomy" id="90970"/>
    <lineage>
        <taxon>Bacteria</taxon>
        <taxon>Bacillati</taxon>
        <taxon>Bacillota</taxon>
        <taxon>Bacilli</taxon>
        <taxon>Bacillales</taxon>
        <taxon>Alicyclobacillaceae</taxon>
        <taxon>Alicyclobacillus</taxon>
    </lineage>
</organism>
<dbReference type="InterPro" id="IPR011055">
    <property type="entry name" value="Dup_hybrid_motif"/>
</dbReference>